<dbReference type="Pfam" id="PF01864">
    <property type="entry name" value="CarS-like"/>
    <property type="match status" value="1"/>
</dbReference>
<dbReference type="InterPro" id="IPR032690">
    <property type="entry name" value="CarS"/>
</dbReference>
<dbReference type="EMBL" id="PCRO01000021">
    <property type="protein sequence ID" value="PIP22865.1"/>
    <property type="molecule type" value="Genomic_DNA"/>
</dbReference>
<sequence length="190" mass="22082">MILFILSCLYFFLPAYIANMAPPLMRRTGLFKFLYKSIDAGRQFRGTPIFGDHKTWLGIISSLITGTMVVGLQFWLYQFPFFKEVSFLNYYQINILFFGVTISLGMIFGDLLFSFIKRRANLKPGTPFIPFDQINYVIGVCLVLSPFWLFDKDFSKIDLGVWLALLFLTLFLHIVINRIGYELGLHKAKW</sequence>
<evidence type="ECO:0008006" key="4">
    <source>
        <dbReference type="Google" id="ProtNLM"/>
    </source>
</evidence>
<dbReference type="PANTHER" id="PTHR39650:SF1">
    <property type="entry name" value="CDP-ARCHAEOL SYNTHASE"/>
    <property type="match status" value="1"/>
</dbReference>
<comment type="caution">
    <text evidence="2">The sequence shown here is derived from an EMBL/GenBank/DDBJ whole genome shotgun (WGS) entry which is preliminary data.</text>
</comment>
<accession>A0A2G9YUD8</accession>
<name>A0A2G9YUD8_9BACT</name>
<evidence type="ECO:0000313" key="2">
    <source>
        <dbReference type="EMBL" id="PIP22865.1"/>
    </source>
</evidence>
<feature type="transmembrane region" description="Helical" evidence="1">
    <location>
        <begin position="162"/>
        <end position="181"/>
    </location>
</feature>
<keyword evidence="1" id="KW-1133">Transmembrane helix</keyword>
<feature type="transmembrane region" description="Helical" evidence="1">
    <location>
        <begin position="89"/>
        <end position="113"/>
    </location>
</feature>
<reference evidence="2 3" key="1">
    <citation type="submission" date="2017-09" db="EMBL/GenBank/DDBJ databases">
        <title>Depth-based differentiation of microbial function through sediment-hosted aquifers and enrichment of novel symbionts in the deep terrestrial subsurface.</title>
        <authorList>
            <person name="Probst A.J."/>
            <person name="Ladd B."/>
            <person name="Jarett J.K."/>
            <person name="Geller-Mcgrath D.E."/>
            <person name="Sieber C.M."/>
            <person name="Emerson J.B."/>
            <person name="Anantharaman K."/>
            <person name="Thomas B.C."/>
            <person name="Malmstrom R."/>
            <person name="Stieglmeier M."/>
            <person name="Klingl A."/>
            <person name="Woyke T."/>
            <person name="Ryan C.M."/>
            <person name="Banfield J.F."/>
        </authorList>
    </citation>
    <scope>NUCLEOTIDE SEQUENCE [LARGE SCALE GENOMIC DNA]</scope>
    <source>
        <strain evidence="2">CG23_combo_of_CG06-09_8_20_14_all_39_17</strain>
    </source>
</reference>
<gene>
    <name evidence="2" type="ORF">COX37_01630</name>
</gene>
<proteinExistence type="predicted"/>
<evidence type="ECO:0000313" key="3">
    <source>
        <dbReference type="Proteomes" id="UP000229976"/>
    </source>
</evidence>
<dbReference type="Proteomes" id="UP000229976">
    <property type="component" value="Unassembled WGS sequence"/>
</dbReference>
<feature type="transmembrane region" description="Helical" evidence="1">
    <location>
        <begin position="56"/>
        <end position="77"/>
    </location>
</feature>
<dbReference type="PANTHER" id="PTHR39650">
    <property type="entry name" value="CDP-ARCHAEOL SYNTHASE"/>
    <property type="match status" value="1"/>
</dbReference>
<protein>
    <recommendedName>
        <fullName evidence="4">CDP-2,3-bis-(O-geranylgeranyl)-sn-glycerol synthase</fullName>
    </recommendedName>
</protein>
<dbReference type="AlphaFoldDB" id="A0A2G9YUD8"/>
<evidence type="ECO:0000256" key="1">
    <source>
        <dbReference type="SAM" id="Phobius"/>
    </source>
</evidence>
<keyword evidence="1" id="KW-0472">Membrane</keyword>
<feature type="transmembrane region" description="Helical" evidence="1">
    <location>
        <begin position="133"/>
        <end position="150"/>
    </location>
</feature>
<organism evidence="2 3">
    <name type="scientific">Candidatus Nealsonbacteria bacterium CG23_combo_of_CG06-09_8_20_14_all_39_17</name>
    <dbReference type="NCBI Taxonomy" id="1974722"/>
    <lineage>
        <taxon>Bacteria</taxon>
        <taxon>Candidatus Nealsoniibacteriota</taxon>
    </lineage>
</organism>
<keyword evidence="1" id="KW-0812">Transmembrane</keyword>